<keyword evidence="7" id="KW-1185">Reference proteome</keyword>
<proteinExistence type="predicted"/>
<feature type="chain" id="PRO_5040710995" description="Plastid lipid-associated protein/fibrillin conserved domain-containing protein" evidence="3">
    <location>
        <begin position="22"/>
        <end position="277"/>
    </location>
</feature>
<sequence length="277" mass="30183">MKVSSGATAFLLVALAQLCLGFVSKATPSPVCASRNRCSSLSVASTPLELQEKFAKIKPALPADLDVVSAGGWYNLQKTYAQESPKDALVQLIVEGLVDGNKKVEFAAKEERLNALLILLYAMGKGFEADVVNGEWSLVFSKQGKKSPRIQKAVGKKERAGQSSVVYDIQSMTFSGGATILKKGKVASTVKYNPLSQGYSKTVDHKIVIRRIGCDIIGASWKFWFLPKIPLPLRAKGGYLEFIYMDSDIQITKGNRGGLAIHFRPEYLEKKLAAYSA</sequence>
<evidence type="ECO:0000313" key="6">
    <source>
        <dbReference type="EMBL" id="CAB9524084.1"/>
    </source>
</evidence>
<keyword evidence="3" id="KW-0732">Signal</keyword>
<dbReference type="Proteomes" id="UP001153069">
    <property type="component" value="Unassembled WGS sequence"/>
</dbReference>
<name>A0A9N8ES33_9STRA</name>
<feature type="signal peptide" evidence="3">
    <location>
        <begin position="1"/>
        <end position="21"/>
    </location>
</feature>
<evidence type="ECO:0000256" key="1">
    <source>
        <dbReference type="ARBA" id="ARBA00004474"/>
    </source>
</evidence>
<protein>
    <recommendedName>
        <fullName evidence="4">Plastid lipid-associated protein/fibrillin conserved domain-containing protein</fullName>
    </recommendedName>
</protein>
<comment type="subcellular location">
    <subcellularLocation>
        <location evidence="1">Plastid</location>
    </subcellularLocation>
</comment>
<dbReference type="Pfam" id="PF04755">
    <property type="entry name" value="PAP_fibrillin"/>
    <property type="match status" value="1"/>
</dbReference>
<keyword evidence="2" id="KW-0934">Plastid</keyword>
<dbReference type="GO" id="GO:0009536">
    <property type="term" value="C:plastid"/>
    <property type="evidence" value="ECO:0007669"/>
    <property type="project" value="UniProtKB-SubCell"/>
</dbReference>
<dbReference type="InterPro" id="IPR006843">
    <property type="entry name" value="PAP/fibrillin_dom"/>
</dbReference>
<gene>
    <name evidence="5" type="ORF">SEMRO_1091_G240270.1</name>
    <name evidence="6" type="ORF">SEMRO_1492_G277180.1</name>
</gene>
<dbReference type="EMBL" id="CAICTM010001490">
    <property type="protein sequence ID" value="CAB9524084.1"/>
    <property type="molecule type" value="Genomic_DNA"/>
</dbReference>
<reference evidence="6" key="1">
    <citation type="submission" date="2020-06" db="EMBL/GenBank/DDBJ databases">
        <authorList>
            <consortium name="Plant Systems Biology data submission"/>
        </authorList>
    </citation>
    <scope>NUCLEOTIDE SEQUENCE</scope>
    <source>
        <strain evidence="6">D6</strain>
    </source>
</reference>
<comment type="caution">
    <text evidence="6">The sequence shown here is derived from an EMBL/GenBank/DDBJ whole genome shotgun (WGS) entry which is preliminary data.</text>
</comment>
<accession>A0A9N8ES33</accession>
<evidence type="ECO:0000313" key="5">
    <source>
        <dbReference type="EMBL" id="CAB9520308.1"/>
    </source>
</evidence>
<evidence type="ECO:0000256" key="3">
    <source>
        <dbReference type="SAM" id="SignalP"/>
    </source>
</evidence>
<evidence type="ECO:0000259" key="4">
    <source>
        <dbReference type="Pfam" id="PF04755"/>
    </source>
</evidence>
<feature type="domain" description="Plastid lipid-associated protein/fibrillin conserved" evidence="4">
    <location>
        <begin position="129"/>
        <end position="260"/>
    </location>
</feature>
<organism evidence="6 7">
    <name type="scientific">Seminavis robusta</name>
    <dbReference type="NCBI Taxonomy" id="568900"/>
    <lineage>
        <taxon>Eukaryota</taxon>
        <taxon>Sar</taxon>
        <taxon>Stramenopiles</taxon>
        <taxon>Ochrophyta</taxon>
        <taxon>Bacillariophyta</taxon>
        <taxon>Bacillariophyceae</taxon>
        <taxon>Bacillariophycidae</taxon>
        <taxon>Naviculales</taxon>
        <taxon>Naviculaceae</taxon>
        <taxon>Seminavis</taxon>
    </lineage>
</organism>
<dbReference type="OrthoDB" id="189024at2759"/>
<dbReference type="EMBL" id="CAICTM010001089">
    <property type="protein sequence ID" value="CAB9520308.1"/>
    <property type="molecule type" value="Genomic_DNA"/>
</dbReference>
<evidence type="ECO:0000313" key="7">
    <source>
        <dbReference type="Proteomes" id="UP001153069"/>
    </source>
</evidence>
<dbReference type="AlphaFoldDB" id="A0A9N8ES33"/>
<evidence type="ECO:0000256" key="2">
    <source>
        <dbReference type="ARBA" id="ARBA00022640"/>
    </source>
</evidence>